<dbReference type="EMBL" id="JJML01000017">
    <property type="protein sequence ID" value="KGF72940.1"/>
    <property type="molecule type" value="Genomic_DNA"/>
</dbReference>
<keyword evidence="3" id="KW-1185">Reference proteome</keyword>
<evidence type="ECO:0000313" key="2">
    <source>
        <dbReference type="EMBL" id="KGF72940.1"/>
    </source>
</evidence>
<sequence>MFASGTPMWKALTNLARFAGDTNGAFPPLQETATTATVPVHPDPAITAWGNFSELRRVIDSGVAYANLSIADKSTLHSAACTLGMLAFNIDARIDADPTYVNPGSQSVKKSRDGTPTTYGTSVPYYRSLYYIFPSTAHAEDRTNTLGYPTIASINSAGLANTSYYQAISDSELNTIAGQVAPRTLANWTLPKTSGTTCPNNASTVNCSNFNLINVGGTRSTPGTPTTAPTVTGGTFYRIPLKDTVVFNGREQMAVRVLNFDLGLLRQNKPTGSSDTWLPSSGLVFAFREDAAREDSIARPQLSNWSTYLSAWNTAFANPSSLTNIMNTNVVSTDPRLGAIGQDPPVYKPTANSSDRGISPKPIDYFPDPARKPYGFRLIQGEILKRVGISDGDNIYGITFVSDNPTYVQGNFNFHSTNGAANDIEEFNSPFLLADYSNFYTRGDVASKINNAFARSTSDTWRPAELLADGITLLSSNFCDGSLEDLIRQDGDLTNDTANITPGSGILTDSAVRDNHYGCNTSVDNTSYINQNLIHANGLNWPSTTVANLTWQREAALGGSGAGDDPRAIYRPGQPCC</sequence>
<organism evidence="2 3">
    <name type="scientific">Neosynechococcus sphagnicola sy1</name>
    <dbReference type="NCBI Taxonomy" id="1497020"/>
    <lineage>
        <taxon>Bacteria</taxon>
        <taxon>Bacillati</taxon>
        <taxon>Cyanobacteriota</taxon>
        <taxon>Cyanophyceae</taxon>
        <taxon>Neosynechococcales</taxon>
        <taxon>Neosynechococcaceae</taxon>
        <taxon>Neosynechococcus</taxon>
    </lineage>
</organism>
<reference evidence="2 3" key="1">
    <citation type="journal article" date="2014" name="Mol. Ecol.">
        <title>Evolution of Synechococcus.</title>
        <authorList>
            <person name="Dvorak P."/>
            <person name="Casamatta D."/>
            <person name="Hasler P."/>
            <person name="Poulickova A."/>
            <person name="Ondrej V."/>
            <person name="Sanges R."/>
        </authorList>
    </citation>
    <scope>NUCLEOTIDE SEQUENCE [LARGE SCALE GENOMIC DNA]</scope>
    <source>
        <strain evidence="2 3">CAUP A 1101</strain>
    </source>
</reference>
<comment type="caution">
    <text evidence="2">The sequence shown here is derived from an EMBL/GenBank/DDBJ whole genome shotgun (WGS) entry which is preliminary data.</text>
</comment>
<dbReference type="Proteomes" id="UP000030170">
    <property type="component" value="Unassembled WGS sequence"/>
</dbReference>
<evidence type="ECO:0000256" key="1">
    <source>
        <dbReference type="SAM" id="MobiDB-lite"/>
    </source>
</evidence>
<accession>A0A098TKS9</accession>
<dbReference type="AlphaFoldDB" id="A0A098TKS9"/>
<dbReference type="RefSeq" id="WP_036532654.1">
    <property type="nucleotide sequence ID" value="NZ_JJML01000017.1"/>
</dbReference>
<gene>
    <name evidence="2" type="ORF">DO97_04440</name>
</gene>
<evidence type="ECO:0000313" key="3">
    <source>
        <dbReference type="Proteomes" id="UP000030170"/>
    </source>
</evidence>
<dbReference type="OrthoDB" id="468482at2"/>
<protein>
    <submittedName>
        <fullName evidence="2">Uncharacterized protein</fullName>
    </submittedName>
</protein>
<feature type="region of interest" description="Disordered" evidence="1">
    <location>
        <begin position="337"/>
        <end position="362"/>
    </location>
</feature>
<name>A0A098TKS9_9CYAN</name>
<dbReference type="STRING" id="1497020.DO97_04440"/>
<proteinExistence type="predicted"/>